<dbReference type="EMBL" id="UYWY01021599">
    <property type="protein sequence ID" value="VDM44502.1"/>
    <property type="molecule type" value="Genomic_DNA"/>
</dbReference>
<dbReference type="PANTHER" id="PTHR22812">
    <property type="entry name" value="CHROMOBOX PROTEIN"/>
    <property type="match status" value="1"/>
</dbReference>
<comment type="subcellular location">
    <subcellularLocation>
        <location evidence="1">Nucleus</location>
    </subcellularLocation>
</comment>
<dbReference type="PROSITE" id="PS50013">
    <property type="entry name" value="CHROMO_2"/>
    <property type="match status" value="1"/>
</dbReference>
<organism evidence="6 7">
    <name type="scientific">Toxocara canis</name>
    <name type="common">Canine roundworm</name>
    <dbReference type="NCBI Taxonomy" id="6265"/>
    <lineage>
        <taxon>Eukaryota</taxon>
        <taxon>Metazoa</taxon>
        <taxon>Ecdysozoa</taxon>
        <taxon>Nematoda</taxon>
        <taxon>Chromadorea</taxon>
        <taxon>Rhabditida</taxon>
        <taxon>Spirurina</taxon>
        <taxon>Ascaridomorpha</taxon>
        <taxon>Ascaridoidea</taxon>
        <taxon>Toxocaridae</taxon>
        <taxon>Toxocara</taxon>
    </lineage>
</organism>
<dbReference type="InterPro" id="IPR051219">
    <property type="entry name" value="Heterochromatin_chromo-domain"/>
</dbReference>
<dbReference type="InterPro" id="IPR016197">
    <property type="entry name" value="Chromo-like_dom_sf"/>
</dbReference>
<keyword evidence="6" id="KW-1185">Reference proteome</keyword>
<evidence type="ECO:0000256" key="2">
    <source>
        <dbReference type="ARBA" id="ARBA00023242"/>
    </source>
</evidence>
<proteinExistence type="predicted"/>
<dbReference type="WBParaSite" id="TCNE_0001318101-mRNA-1">
    <property type="protein sequence ID" value="TCNE_0001318101-mRNA-1"/>
    <property type="gene ID" value="TCNE_0001318101"/>
</dbReference>
<evidence type="ECO:0000313" key="7">
    <source>
        <dbReference type="WBParaSite" id="TCNE_0001318101-mRNA-1"/>
    </source>
</evidence>
<dbReference type="Gene3D" id="2.40.50.40">
    <property type="match status" value="1"/>
</dbReference>
<accession>A0A183UXG1</accession>
<evidence type="ECO:0000313" key="6">
    <source>
        <dbReference type="Proteomes" id="UP000050794"/>
    </source>
</evidence>
<dbReference type="CDD" id="cd00024">
    <property type="entry name" value="CD_CSD"/>
    <property type="match status" value="1"/>
</dbReference>
<evidence type="ECO:0000313" key="5">
    <source>
        <dbReference type="EMBL" id="VDM44502.1"/>
    </source>
</evidence>
<dbReference type="AlphaFoldDB" id="A0A183UXG1"/>
<name>A0A183UXG1_TOXCA</name>
<dbReference type="InterPro" id="IPR000953">
    <property type="entry name" value="Chromo/chromo_shadow_dom"/>
</dbReference>
<dbReference type="PROSITE" id="PS00598">
    <property type="entry name" value="CHROMO_1"/>
    <property type="match status" value="1"/>
</dbReference>
<gene>
    <name evidence="5" type="ORF">TCNE_LOCUS13181</name>
</gene>
<dbReference type="InterPro" id="IPR023780">
    <property type="entry name" value="Chromo_domain"/>
</dbReference>
<dbReference type="GO" id="GO:0005634">
    <property type="term" value="C:nucleus"/>
    <property type="evidence" value="ECO:0007669"/>
    <property type="project" value="UniProtKB-SubCell"/>
</dbReference>
<evidence type="ECO:0000256" key="1">
    <source>
        <dbReference type="ARBA" id="ARBA00004123"/>
    </source>
</evidence>
<feature type="domain" description="Chromo" evidence="4">
    <location>
        <begin position="28"/>
        <end position="89"/>
    </location>
</feature>
<keyword evidence="2" id="KW-0539">Nucleus</keyword>
<dbReference type="Proteomes" id="UP000050794">
    <property type="component" value="Unassembled WGS sequence"/>
</dbReference>
<feature type="region of interest" description="Disordered" evidence="3">
    <location>
        <begin position="1"/>
        <end position="25"/>
    </location>
</feature>
<dbReference type="InterPro" id="IPR023779">
    <property type="entry name" value="Chromodomain_CS"/>
</dbReference>
<dbReference type="SUPFAM" id="SSF54160">
    <property type="entry name" value="Chromo domain-like"/>
    <property type="match status" value="1"/>
</dbReference>
<feature type="compositionally biased region" description="Basic residues" evidence="3">
    <location>
        <begin position="88"/>
        <end position="100"/>
    </location>
</feature>
<dbReference type="Pfam" id="PF00385">
    <property type="entry name" value="Chromo"/>
    <property type="match status" value="1"/>
</dbReference>
<reference evidence="7" key="1">
    <citation type="submission" date="2016-06" db="UniProtKB">
        <authorList>
            <consortium name="WormBaseParasite"/>
        </authorList>
    </citation>
    <scope>IDENTIFICATION</scope>
</reference>
<feature type="compositionally biased region" description="Basic and acidic residues" evidence="3">
    <location>
        <begin position="150"/>
        <end position="159"/>
    </location>
</feature>
<reference evidence="5 6" key="2">
    <citation type="submission" date="2018-11" db="EMBL/GenBank/DDBJ databases">
        <authorList>
            <consortium name="Pathogen Informatics"/>
        </authorList>
    </citation>
    <scope>NUCLEOTIDE SEQUENCE [LARGE SCALE GENOMIC DNA]</scope>
</reference>
<dbReference type="InterPro" id="IPR017984">
    <property type="entry name" value="Chromo_dom_subgr"/>
</dbReference>
<feature type="region of interest" description="Disordered" evidence="3">
    <location>
        <begin position="84"/>
        <end position="159"/>
    </location>
</feature>
<evidence type="ECO:0000256" key="3">
    <source>
        <dbReference type="SAM" id="MobiDB-lite"/>
    </source>
</evidence>
<sequence>MRTNTAVNHWRHRKPKEPIVPEPDEGEFEAEQIMDKRVSLCGRRVHYLVKWKGYPMSENTWEPPTNLVNCKELIREYEKLHGNETRYRKPTARKRNRHFSKTVSPSGRATKRQPQPLEEHKLEETEEASQNTSVSETDEVGAEENNSTMKETDEEKKKREHLEQVYTIIQMDNSTNGEIAFEAEL</sequence>
<dbReference type="PRINTS" id="PR00504">
    <property type="entry name" value="CHROMODOMAIN"/>
</dbReference>
<dbReference type="SMART" id="SM00298">
    <property type="entry name" value="CHROMO"/>
    <property type="match status" value="1"/>
</dbReference>
<evidence type="ECO:0000259" key="4">
    <source>
        <dbReference type="PROSITE" id="PS50013"/>
    </source>
</evidence>
<protein>
    <submittedName>
        <fullName evidence="7">Chromo domain-containing protein</fullName>
    </submittedName>
</protein>